<organism evidence="1 2">
    <name type="scientific">Autumnicola edwardsiae</name>
    <dbReference type="NCBI Taxonomy" id="3075594"/>
    <lineage>
        <taxon>Bacteria</taxon>
        <taxon>Pseudomonadati</taxon>
        <taxon>Bacteroidota</taxon>
        <taxon>Flavobacteriia</taxon>
        <taxon>Flavobacteriales</taxon>
        <taxon>Flavobacteriaceae</taxon>
        <taxon>Autumnicola</taxon>
    </lineage>
</organism>
<dbReference type="EMBL" id="JAVRHP010000011">
    <property type="protein sequence ID" value="MDT0649219.1"/>
    <property type="molecule type" value="Genomic_DNA"/>
</dbReference>
<reference evidence="1 2" key="1">
    <citation type="submission" date="2023-09" db="EMBL/GenBank/DDBJ databases">
        <authorList>
            <person name="Rey-Velasco X."/>
        </authorList>
    </citation>
    <scope>NUCLEOTIDE SEQUENCE [LARGE SCALE GENOMIC DNA]</scope>
    <source>
        <strain evidence="1 2">F297</strain>
    </source>
</reference>
<keyword evidence="2" id="KW-1185">Reference proteome</keyword>
<name>A0ABU3CS88_9FLAO</name>
<dbReference type="RefSeq" id="WP_311483396.1">
    <property type="nucleotide sequence ID" value="NZ_JAVRHP010000011.1"/>
</dbReference>
<comment type="caution">
    <text evidence="1">The sequence shown here is derived from an EMBL/GenBank/DDBJ whole genome shotgun (WGS) entry which is preliminary data.</text>
</comment>
<evidence type="ECO:0000313" key="1">
    <source>
        <dbReference type="EMBL" id="MDT0649219.1"/>
    </source>
</evidence>
<sequence>MSMTTSCFKQLLFLAIFVFFCNKGKAQEDFTVLLEPEFSLNIDSPNRWSYNFGLSNRDLIYANEESIFEVRHVEITHFSSYEIGFYSKISLGFRYRFREVFNENLEDEKRFIQQYGHSRKYNALKIAHRVRLEERFREHTTFRTRYEFSVEMPLSGLRVDQKEFFLVADSEALWSMGKFEKPSFEHRIGLSIGNDIGRKTKAILGLEFRYTDYTNQPESELFIQTGISVNL</sequence>
<proteinExistence type="predicted"/>
<accession>A0ABU3CS88</accession>
<dbReference type="InterPro" id="IPR019619">
    <property type="entry name" value="DUF2490"/>
</dbReference>
<dbReference type="Proteomes" id="UP001248819">
    <property type="component" value="Unassembled WGS sequence"/>
</dbReference>
<dbReference type="Pfam" id="PF10677">
    <property type="entry name" value="DUF2490"/>
    <property type="match status" value="1"/>
</dbReference>
<gene>
    <name evidence="1" type="ORF">RM529_03635</name>
</gene>
<protein>
    <submittedName>
        <fullName evidence="1">DUF2490 domain-containing protein</fullName>
    </submittedName>
</protein>
<evidence type="ECO:0000313" key="2">
    <source>
        <dbReference type="Proteomes" id="UP001248819"/>
    </source>
</evidence>